<accession>A0A0E9QU72</accession>
<reference evidence="1" key="1">
    <citation type="submission" date="2014-11" db="EMBL/GenBank/DDBJ databases">
        <authorList>
            <person name="Amaro Gonzalez C."/>
        </authorList>
    </citation>
    <scope>NUCLEOTIDE SEQUENCE</scope>
</reference>
<sequence>MSEQDGQDNVHLLMQSKCRFQRREDGTDFKLLQRLPLRAFPPPIISRGRKGHADSFNHPILAVFRLQCCVSSHLG</sequence>
<reference evidence="1" key="2">
    <citation type="journal article" date="2015" name="Fish Shellfish Immunol.">
        <title>Early steps in the European eel (Anguilla anguilla)-Vibrio vulnificus interaction in the gills: Role of the RtxA13 toxin.</title>
        <authorList>
            <person name="Callol A."/>
            <person name="Pajuelo D."/>
            <person name="Ebbesson L."/>
            <person name="Teles M."/>
            <person name="MacKenzie S."/>
            <person name="Amaro C."/>
        </authorList>
    </citation>
    <scope>NUCLEOTIDE SEQUENCE</scope>
</reference>
<protein>
    <submittedName>
        <fullName evidence="1">Uncharacterized protein</fullName>
    </submittedName>
</protein>
<dbReference type="EMBL" id="GBXM01088782">
    <property type="protein sequence ID" value="JAH19795.1"/>
    <property type="molecule type" value="Transcribed_RNA"/>
</dbReference>
<dbReference type="AlphaFoldDB" id="A0A0E9QU72"/>
<name>A0A0E9QU72_ANGAN</name>
<proteinExistence type="predicted"/>
<organism evidence="1">
    <name type="scientific">Anguilla anguilla</name>
    <name type="common">European freshwater eel</name>
    <name type="synonym">Muraena anguilla</name>
    <dbReference type="NCBI Taxonomy" id="7936"/>
    <lineage>
        <taxon>Eukaryota</taxon>
        <taxon>Metazoa</taxon>
        <taxon>Chordata</taxon>
        <taxon>Craniata</taxon>
        <taxon>Vertebrata</taxon>
        <taxon>Euteleostomi</taxon>
        <taxon>Actinopterygii</taxon>
        <taxon>Neopterygii</taxon>
        <taxon>Teleostei</taxon>
        <taxon>Anguilliformes</taxon>
        <taxon>Anguillidae</taxon>
        <taxon>Anguilla</taxon>
    </lineage>
</organism>
<evidence type="ECO:0000313" key="1">
    <source>
        <dbReference type="EMBL" id="JAH19795.1"/>
    </source>
</evidence>